<evidence type="ECO:0000313" key="11">
    <source>
        <dbReference type="Proteomes" id="UP000076727"/>
    </source>
</evidence>
<feature type="compositionally biased region" description="Basic residues" evidence="7">
    <location>
        <begin position="97"/>
        <end position="107"/>
    </location>
</feature>
<evidence type="ECO:0000256" key="3">
    <source>
        <dbReference type="ARBA" id="ARBA00022692"/>
    </source>
</evidence>
<dbReference type="GO" id="GO:0005783">
    <property type="term" value="C:endoplasmic reticulum"/>
    <property type="evidence" value="ECO:0007669"/>
    <property type="project" value="TreeGrafter"/>
</dbReference>
<evidence type="ECO:0000256" key="7">
    <source>
        <dbReference type="SAM" id="MobiDB-lite"/>
    </source>
</evidence>
<dbReference type="EMBL" id="KV429061">
    <property type="protein sequence ID" value="KZT68959.1"/>
    <property type="molecule type" value="Genomic_DNA"/>
</dbReference>
<sequence length="859" mass="94096">MSRLTAAQVIALGEYLEPDFDPSSLTVAQLLGVFGYHNVNYPSQYTKPRLVQLFNDEIKANASKLRRQRIKKESSQASDDGITDGLTGRPINEGRKPVTRRSSKRLSRAPPEQTEEPEPAPTKRRRSSAQPSLGGPSRQKSKSTKPVEPVVVEESEPEEEVVPRKVGRPKKSTTDAGSETRRVSQAFPEDSGWEDNNVFQSGADSSSPARPPPRRTRHTSASSRPVPKSRKSLSAPPQYASESPERGPGPAQLPRSKPPSTAKPRSSVKPPSSAFEPQLPPDIKRGTRSGSRSRRGSAAPESKQERLFIIPSQVTEEQESDLEEEQQMEALREDIASPKVEAEPQLPVTEPGMAEGTREDSEELEGDVASDADEYTDEQVAAVSKRISEGGQVVRHQPDSDSRGYSFFTRLILLLLVLSSSGVLYEYKRESSEIGFCNANTTTNAVLEDRRARAAAVELCQRENRTALYVSNARSAASPVPTGTASASGQVSQPATDNALEICPPLALFPLPHPETCTPCPRHATCTPSSVACESGYIPRSHPFLYYVPVPDASPPGQLSETTFTRPRSLLSADVDVPELAYSAVSALFDGLPGLGPVAFPPRCVVDVRRRRYLNAMAKNIEGHLSGERGRRLCLGENAGLPETTQLEQAKKWGMELEVVKEVSKRQVSSSQLPTFPESFSEAVTQLVDWGVVFVAEGEDGTRYIASKNLSMDTLCVLRVKCREAWAEWKASVIGSAILVLCALVIKRRRAQNAAEKERAAGLVQITLDLLRNQELAHHTDPVTAPYPYLSSLQLRDLVLQDEHSVSTRTHLWQRVERVVEGNANVRTNLEEVEGGDEQRVWHWVGSAGKLGTPARAAK</sequence>
<evidence type="ECO:0000256" key="6">
    <source>
        <dbReference type="ARBA" id="ARBA00023242"/>
    </source>
</evidence>
<organism evidence="10 11">
    <name type="scientific">Daedalea quercina L-15889</name>
    <dbReference type="NCBI Taxonomy" id="1314783"/>
    <lineage>
        <taxon>Eukaryota</taxon>
        <taxon>Fungi</taxon>
        <taxon>Dikarya</taxon>
        <taxon>Basidiomycota</taxon>
        <taxon>Agaricomycotina</taxon>
        <taxon>Agaricomycetes</taxon>
        <taxon>Polyporales</taxon>
        <taxon>Fomitopsis</taxon>
    </lineage>
</organism>
<keyword evidence="3" id="KW-0812">Transmembrane</keyword>
<feature type="compositionally biased region" description="Basic and acidic residues" evidence="7">
    <location>
        <begin position="330"/>
        <end position="342"/>
    </location>
</feature>
<feature type="compositionally biased region" description="Acidic residues" evidence="7">
    <location>
        <begin position="316"/>
        <end position="327"/>
    </location>
</feature>
<evidence type="ECO:0000259" key="9">
    <source>
        <dbReference type="Pfam" id="PF12949"/>
    </source>
</evidence>
<comment type="subcellular location">
    <subcellularLocation>
        <location evidence="1">Nucleus inner membrane</location>
    </subcellularLocation>
</comment>
<dbReference type="Proteomes" id="UP000076727">
    <property type="component" value="Unassembled WGS sequence"/>
</dbReference>
<evidence type="ECO:0000313" key="10">
    <source>
        <dbReference type="EMBL" id="KZT68959.1"/>
    </source>
</evidence>
<keyword evidence="6" id="KW-0539">Nucleus</keyword>
<proteinExistence type="predicted"/>
<feature type="compositionally biased region" description="Acidic residues" evidence="7">
    <location>
        <begin position="360"/>
        <end position="371"/>
    </location>
</feature>
<evidence type="ECO:0000256" key="4">
    <source>
        <dbReference type="ARBA" id="ARBA00022989"/>
    </source>
</evidence>
<dbReference type="OrthoDB" id="5376590at2759"/>
<dbReference type="InterPro" id="IPR044780">
    <property type="entry name" value="Heh2/Src1"/>
</dbReference>
<protein>
    <recommendedName>
        <fullName evidence="12">Man1/Src1 C-terminal domain-containing protein</fullName>
    </recommendedName>
</protein>
<keyword evidence="5" id="KW-0472">Membrane</keyword>
<accession>A0A165Q3E1</accession>
<dbReference type="GO" id="GO:0034399">
    <property type="term" value="C:nuclear periphery"/>
    <property type="evidence" value="ECO:0007669"/>
    <property type="project" value="TreeGrafter"/>
</dbReference>
<keyword evidence="2" id="KW-0597">Phosphoprotein</keyword>
<dbReference type="PANTHER" id="PTHR47808">
    <property type="entry name" value="INNER NUCLEAR MEMBRANE PROTEIN HEH2-RELATED"/>
    <property type="match status" value="1"/>
</dbReference>
<gene>
    <name evidence="10" type="ORF">DAEQUDRAFT_727125</name>
</gene>
<keyword evidence="4" id="KW-1133">Transmembrane helix</keyword>
<feature type="compositionally biased region" description="Acidic residues" evidence="7">
    <location>
        <begin position="151"/>
        <end position="160"/>
    </location>
</feature>
<dbReference type="GO" id="GO:0005637">
    <property type="term" value="C:nuclear inner membrane"/>
    <property type="evidence" value="ECO:0007669"/>
    <property type="project" value="UniProtKB-SubCell"/>
</dbReference>
<evidence type="ECO:0008006" key="12">
    <source>
        <dbReference type="Google" id="ProtNLM"/>
    </source>
</evidence>
<dbReference type="GO" id="GO:0071763">
    <property type="term" value="P:nuclear membrane organization"/>
    <property type="evidence" value="ECO:0007669"/>
    <property type="project" value="TreeGrafter"/>
</dbReference>
<feature type="domain" description="Man1/Src1-like C-terminal" evidence="8">
    <location>
        <begin position="415"/>
        <end position="847"/>
    </location>
</feature>
<dbReference type="InterPro" id="IPR041885">
    <property type="entry name" value="MAN1_winged_helix_dom"/>
</dbReference>
<evidence type="ECO:0000259" key="8">
    <source>
        <dbReference type="Pfam" id="PF09402"/>
    </source>
</evidence>
<evidence type="ECO:0000256" key="2">
    <source>
        <dbReference type="ARBA" id="ARBA00022553"/>
    </source>
</evidence>
<evidence type="ECO:0000256" key="5">
    <source>
        <dbReference type="ARBA" id="ARBA00023136"/>
    </source>
</evidence>
<dbReference type="Pfam" id="PF09402">
    <property type="entry name" value="MSC"/>
    <property type="match status" value="1"/>
</dbReference>
<dbReference type="InterPro" id="IPR025856">
    <property type="entry name" value="HeH/LEM_domain"/>
</dbReference>
<name>A0A165Q3E1_9APHY</name>
<dbReference type="Gene3D" id="1.10.10.1180">
    <property type="entry name" value="MAN1, winged-helix domain"/>
    <property type="match status" value="1"/>
</dbReference>
<dbReference type="CDD" id="cd12935">
    <property type="entry name" value="LEM_like"/>
    <property type="match status" value="1"/>
</dbReference>
<dbReference type="InterPro" id="IPR018996">
    <property type="entry name" value="Man1/Src1-like_C"/>
</dbReference>
<keyword evidence="11" id="KW-1185">Reference proteome</keyword>
<dbReference type="AlphaFoldDB" id="A0A165Q3E1"/>
<dbReference type="GO" id="GO:0003682">
    <property type="term" value="F:chromatin binding"/>
    <property type="evidence" value="ECO:0007669"/>
    <property type="project" value="InterPro"/>
</dbReference>
<dbReference type="Pfam" id="PF12949">
    <property type="entry name" value="HeH"/>
    <property type="match status" value="1"/>
</dbReference>
<feature type="region of interest" description="Disordered" evidence="7">
    <location>
        <begin position="66"/>
        <end position="371"/>
    </location>
</feature>
<dbReference type="STRING" id="1314783.A0A165Q3E1"/>
<dbReference type="PANTHER" id="PTHR47808:SF2">
    <property type="entry name" value="LEM DOMAIN-CONTAINING PROTEIN 2"/>
    <property type="match status" value="1"/>
</dbReference>
<evidence type="ECO:0000256" key="1">
    <source>
        <dbReference type="ARBA" id="ARBA00004540"/>
    </source>
</evidence>
<reference evidence="10 11" key="1">
    <citation type="journal article" date="2016" name="Mol. Biol. Evol.">
        <title>Comparative Genomics of Early-Diverging Mushroom-Forming Fungi Provides Insights into the Origins of Lignocellulose Decay Capabilities.</title>
        <authorList>
            <person name="Nagy L.G."/>
            <person name="Riley R."/>
            <person name="Tritt A."/>
            <person name="Adam C."/>
            <person name="Daum C."/>
            <person name="Floudas D."/>
            <person name="Sun H."/>
            <person name="Yadav J.S."/>
            <person name="Pangilinan J."/>
            <person name="Larsson K.H."/>
            <person name="Matsuura K."/>
            <person name="Barry K."/>
            <person name="Labutti K."/>
            <person name="Kuo R."/>
            <person name="Ohm R.A."/>
            <person name="Bhattacharya S.S."/>
            <person name="Shirouzu T."/>
            <person name="Yoshinaga Y."/>
            <person name="Martin F.M."/>
            <person name="Grigoriev I.V."/>
            <person name="Hibbett D.S."/>
        </authorList>
    </citation>
    <scope>NUCLEOTIDE SEQUENCE [LARGE SCALE GENOMIC DNA]</scope>
    <source>
        <strain evidence="10 11">L-15889</strain>
    </source>
</reference>
<feature type="domain" description="HeH/LEM" evidence="9">
    <location>
        <begin position="22"/>
        <end position="56"/>
    </location>
</feature>